<evidence type="ECO:0000313" key="3">
    <source>
        <dbReference type="Proteomes" id="UP001304300"/>
    </source>
</evidence>
<accession>A0AAQ3QPZ7</accession>
<protein>
    <recommendedName>
        <fullName evidence="1">Replication-associated protein ORF2/G2P domain-containing protein</fullName>
    </recommendedName>
</protein>
<dbReference type="AlphaFoldDB" id="A0AAQ3QPZ7"/>
<dbReference type="KEGG" id="puo:RZN69_13600"/>
<organism evidence="2 3">
    <name type="scientific">Rubellicoccus peritrichatus</name>
    <dbReference type="NCBI Taxonomy" id="3080537"/>
    <lineage>
        <taxon>Bacteria</taxon>
        <taxon>Pseudomonadati</taxon>
        <taxon>Verrucomicrobiota</taxon>
        <taxon>Opitutia</taxon>
        <taxon>Puniceicoccales</taxon>
        <taxon>Cerasicoccaceae</taxon>
        <taxon>Rubellicoccus</taxon>
    </lineage>
</organism>
<dbReference type="RefSeq" id="WP_317831625.1">
    <property type="nucleotide sequence ID" value="NZ_CP136920.1"/>
</dbReference>
<proteinExistence type="predicted"/>
<evidence type="ECO:0000313" key="2">
    <source>
        <dbReference type="EMBL" id="WOO39653.1"/>
    </source>
</evidence>
<reference evidence="2 3" key="1">
    <citation type="submission" date="2023-10" db="EMBL/GenBank/DDBJ databases">
        <title>Rubellicoccus peritrichatus gen. nov., sp. nov., isolated from an algae of coral reef tank.</title>
        <authorList>
            <person name="Luo J."/>
        </authorList>
    </citation>
    <scope>NUCLEOTIDE SEQUENCE [LARGE SCALE GENOMIC DNA]</scope>
    <source>
        <strain evidence="2 3">CR14</strain>
    </source>
</reference>
<name>A0AAQ3QPZ7_9BACT</name>
<feature type="domain" description="Replication-associated protein ORF2/G2P" evidence="1">
    <location>
        <begin position="40"/>
        <end position="142"/>
    </location>
</feature>
<evidence type="ECO:0000259" key="1">
    <source>
        <dbReference type="Pfam" id="PF23343"/>
    </source>
</evidence>
<dbReference type="InterPro" id="IPR056906">
    <property type="entry name" value="ORF2/G2P_dom"/>
</dbReference>
<dbReference type="Proteomes" id="UP001304300">
    <property type="component" value="Chromosome"/>
</dbReference>
<gene>
    <name evidence="2" type="ORF">RZN69_13600</name>
</gene>
<dbReference type="Pfam" id="PF23343">
    <property type="entry name" value="REP_ORF2-G2P"/>
    <property type="match status" value="1"/>
</dbReference>
<sequence length="318" mass="37759">MSATVEMRPYEAPNWFTQSGVAMKRRLIEKKGLPPFKQCLFITLTIDQIAGGRQDTYEKGKDRLRRFLAKFRETVGRSFPWAWKLEFQDNGYAHWHLVIHYKKRIPKECLTWLSDWWGLGRVNVERLRYKTFRYLFKYVSKGAFSESSDEGINLPDWFLDMKGSSRLRFWQTGGGFYMTDPDWSVKGTDEDHTPEQVEYIETQKVSFAENNPDLVKPVKPKKRFSYIKYTVRQVWRMWRSNVRVFVRKDDIIQHSITFMLNNDYMSFFQYGVQLTIRGKAALSGVYIQTSINRLKGKIKSWQNKKYQMFQSTVLTAMA</sequence>
<keyword evidence="3" id="KW-1185">Reference proteome</keyword>
<dbReference type="EMBL" id="CP136920">
    <property type="protein sequence ID" value="WOO39653.1"/>
    <property type="molecule type" value="Genomic_DNA"/>
</dbReference>